<protein>
    <recommendedName>
        <fullName evidence="8">Colicin V production protein</fullName>
    </recommendedName>
</protein>
<keyword evidence="3 5" id="KW-1133">Transmembrane helix</keyword>
<keyword evidence="7" id="KW-1185">Reference proteome</keyword>
<feature type="transmembrane region" description="Helical" evidence="5">
    <location>
        <begin position="36"/>
        <end position="58"/>
    </location>
</feature>
<dbReference type="EMBL" id="NPEX01000306">
    <property type="protein sequence ID" value="RAI39181.1"/>
    <property type="molecule type" value="Genomic_DNA"/>
</dbReference>
<evidence type="ECO:0000256" key="1">
    <source>
        <dbReference type="ARBA" id="ARBA00004141"/>
    </source>
</evidence>
<evidence type="ECO:0000256" key="5">
    <source>
        <dbReference type="SAM" id="Phobius"/>
    </source>
</evidence>
<proteinExistence type="predicted"/>
<dbReference type="OrthoDB" id="8138978at2"/>
<feature type="transmembrane region" description="Helical" evidence="5">
    <location>
        <begin position="12"/>
        <end position="30"/>
    </location>
</feature>
<dbReference type="Pfam" id="PF02674">
    <property type="entry name" value="Colicin_V"/>
    <property type="match status" value="1"/>
</dbReference>
<keyword evidence="4 5" id="KW-0472">Membrane</keyword>
<gene>
    <name evidence="6" type="ORF">CH341_26355</name>
</gene>
<evidence type="ECO:0000256" key="3">
    <source>
        <dbReference type="ARBA" id="ARBA00022989"/>
    </source>
</evidence>
<dbReference type="AlphaFoldDB" id="A0A327KLP5"/>
<dbReference type="RefSeq" id="WP_111421967.1">
    <property type="nucleotide sequence ID" value="NZ_NPEX01000306.1"/>
</dbReference>
<evidence type="ECO:0000313" key="7">
    <source>
        <dbReference type="Proteomes" id="UP000249130"/>
    </source>
</evidence>
<evidence type="ECO:0000256" key="2">
    <source>
        <dbReference type="ARBA" id="ARBA00022692"/>
    </source>
</evidence>
<feature type="transmembrane region" description="Helical" evidence="5">
    <location>
        <begin position="105"/>
        <end position="126"/>
    </location>
</feature>
<organism evidence="6 7">
    <name type="scientific">Rhodoplanes roseus</name>
    <dbReference type="NCBI Taxonomy" id="29409"/>
    <lineage>
        <taxon>Bacteria</taxon>
        <taxon>Pseudomonadati</taxon>
        <taxon>Pseudomonadota</taxon>
        <taxon>Alphaproteobacteria</taxon>
        <taxon>Hyphomicrobiales</taxon>
        <taxon>Nitrobacteraceae</taxon>
        <taxon>Rhodoplanes</taxon>
    </lineage>
</organism>
<comment type="caution">
    <text evidence="6">The sequence shown here is derived from an EMBL/GenBank/DDBJ whole genome shotgun (WGS) entry which is preliminary data.</text>
</comment>
<dbReference type="PANTHER" id="PTHR36926:SF1">
    <property type="entry name" value="COLICIN V PRODUCTION PROTEIN"/>
    <property type="match status" value="1"/>
</dbReference>
<dbReference type="Proteomes" id="UP000249130">
    <property type="component" value="Unassembled WGS sequence"/>
</dbReference>
<dbReference type="InterPro" id="IPR003825">
    <property type="entry name" value="Colicin-V_CvpA"/>
</dbReference>
<accession>A0A327KLP5</accession>
<feature type="transmembrane region" description="Helical" evidence="5">
    <location>
        <begin position="70"/>
        <end position="99"/>
    </location>
</feature>
<reference evidence="6 7" key="1">
    <citation type="submission" date="2017-07" db="EMBL/GenBank/DDBJ databases">
        <title>Draft Genome Sequences of Select Purple Nonsulfur Bacteria.</title>
        <authorList>
            <person name="Lasarre B."/>
            <person name="Mckinlay J.B."/>
        </authorList>
    </citation>
    <scope>NUCLEOTIDE SEQUENCE [LARGE SCALE GENOMIC DNA]</scope>
    <source>
        <strain evidence="6 7">DSM 5909</strain>
    </source>
</reference>
<sequence>MDLSAINSFDAVIGALAVMAALMGFATGLLRSLATILGYGAAVPVAMWATPSVTTMVAGQSGGAEVPQAVIFGAVLVASGLVLGRLLRAFVAAFVAPIVSLPDRLLGAMLGAGRIGLIAVVLVLVFDRIVPAHLQPSALAESRLRPVLASAGSAGLRTLPPEIEAFIDRLKRERGL</sequence>
<name>A0A327KLP5_9BRAD</name>
<evidence type="ECO:0008006" key="8">
    <source>
        <dbReference type="Google" id="ProtNLM"/>
    </source>
</evidence>
<dbReference type="GO" id="GO:0009403">
    <property type="term" value="P:toxin biosynthetic process"/>
    <property type="evidence" value="ECO:0007669"/>
    <property type="project" value="InterPro"/>
</dbReference>
<dbReference type="InterPro" id="IPR052719">
    <property type="entry name" value="CvpA-like"/>
</dbReference>
<dbReference type="PANTHER" id="PTHR36926">
    <property type="entry name" value="COLICIN V PRODUCTION PROTEIN"/>
    <property type="match status" value="1"/>
</dbReference>
<evidence type="ECO:0000256" key="4">
    <source>
        <dbReference type="ARBA" id="ARBA00023136"/>
    </source>
</evidence>
<comment type="subcellular location">
    <subcellularLocation>
        <location evidence="1">Membrane</location>
        <topology evidence="1">Multi-pass membrane protein</topology>
    </subcellularLocation>
</comment>
<keyword evidence="2 5" id="KW-0812">Transmembrane</keyword>
<dbReference type="GO" id="GO:0016020">
    <property type="term" value="C:membrane"/>
    <property type="evidence" value="ECO:0007669"/>
    <property type="project" value="UniProtKB-SubCell"/>
</dbReference>
<evidence type="ECO:0000313" key="6">
    <source>
        <dbReference type="EMBL" id="RAI39181.1"/>
    </source>
</evidence>